<evidence type="ECO:0000259" key="1">
    <source>
        <dbReference type="Pfam" id="PF13468"/>
    </source>
</evidence>
<keyword evidence="3" id="KW-1185">Reference proteome</keyword>
<reference evidence="2 3" key="1">
    <citation type="submission" date="2019-05" db="EMBL/GenBank/DDBJ databases">
        <title>Sulfitobacter sabulilitoris sp. nov., isolated from a marine sand.</title>
        <authorList>
            <person name="Yoon J.-H."/>
        </authorList>
    </citation>
    <scope>NUCLEOTIDE SEQUENCE [LARGE SCALE GENOMIC DNA]</scope>
    <source>
        <strain evidence="2 3">HSMS-29</strain>
    </source>
</reference>
<evidence type="ECO:0000313" key="2">
    <source>
        <dbReference type="EMBL" id="TMM50910.1"/>
    </source>
</evidence>
<sequence length="204" mass="21974">MRLDHIAISGETLEEATEHVEAALGVRLEPGGAHDVFSTHNRLLELADGLYLEAIAIDPDAPDPTRPRWFDLDAFFGPARLTNWICATDDLDAALAALPAGFGTPVDLTRGDLHWRMAVPENGMLPHDNCAPALIQWQAGAHPSTRLPPSGVRLTQLVVRHPQGGALAGALRRHMADPRLSIEVGKAGMMAEFDTPHGRRVIGG</sequence>
<organism evidence="2 3">
    <name type="scientific">Sulfitobacter sabulilitoris</name>
    <dbReference type="NCBI Taxonomy" id="2562655"/>
    <lineage>
        <taxon>Bacteria</taxon>
        <taxon>Pseudomonadati</taxon>
        <taxon>Pseudomonadota</taxon>
        <taxon>Alphaproteobacteria</taxon>
        <taxon>Rhodobacterales</taxon>
        <taxon>Roseobacteraceae</taxon>
        <taxon>Sulfitobacter</taxon>
    </lineage>
</organism>
<gene>
    <name evidence="2" type="ORF">FDT80_16800</name>
</gene>
<protein>
    <submittedName>
        <fullName evidence="2">VOC family protein</fullName>
    </submittedName>
</protein>
<dbReference type="Pfam" id="PF13468">
    <property type="entry name" value="Glyoxalase_3"/>
    <property type="match status" value="1"/>
</dbReference>
<comment type="caution">
    <text evidence="2">The sequence shown here is derived from an EMBL/GenBank/DDBJ whole genome shotgun (WGS) entry which is preliminary data.</text>
</comment>
<dbReference type="InterPro" id="IPR025870">
    <property type="entry name" value="Glyoxalase-like_dom"/>
</dbReference>
<dbReference type="RefSeq" id="WP_138663482.1">
    <property type="nucleotide sequence ID" value="NZ_VANS01000005.1"/>
</dbReference>
<dbReference type="AlphaFoldDB" id="A0A5S3PBE3"/>
<dbReference type="OrthoDB" id="8451710at2"/>
<dbReference type="Gene3D" id="3.10.180.10">
    <property type="entry name" value="2,3-Dihydroxybiphenyl 1,2-Dioxygenase, domain 1"/>
    <property type="match status" value="1"/>
</dbReference>
<evidence type="ECO:0000313" key="3">
    <source>
        <dbReference type="Proteomes" id="UP000309550"/>
    </source>
</evidence>
<dbReference type="InterPro" id="IPR029068">
    <property type="entry name" value="Glyas_Bleomycin-R_OHBP_Dase"/>
</dbReference>
<accession>A0A5S3PBE3</accession>
<proteinExistence type="predicted"/>
<dbReference type="EMBL" id="VANS01000005">
    <property type="protein sequence ID" value="TMM50910.1"/>
    <property type="molecule type" value="Genomic_DNA"/>
</dbReference>
<dbReference type="Proteomes" id="UP000309550">
    <property type="component" value="Unassembled WGS sequence"/>
</dbReference>
<feature type="domain" description="Glyoxalase-like" evidence="1">
    <location>
        <begin position="3"/>
        <end position="173"/>
    </location>
</feature>
<name>A0A5S3PBE3_9RHOB</name>